<evidence type="ECO:0000313" key="3">
    <source>
        <dbReference type="Proteomes" id="UP000002051"/>
    </source>
</evidence>
<reference evidence="1 3" key="1">
    <citation type="journal article" date="2011" name="Nature">
        <title>The Medicago genome provides insight into the evolution of rhizobial symbioses.</title>
        <authorList>
            <person name="Young N.D."/>
            <person name="Debelle F."/>
            <person name="Oldroyd G.E."/>
            <person name="Geurts R."/>
            <person name="Cannon S.B."/>
            <person name="Udvardi M.K."/>
            <person name="Benedito V.A."/>
            <person name="Mayer K.F."/>
            <person name="Gouzy J."/>
            <person name="Schoof H."/>
            <person name="Van de Peer Y."/>
            <person name="Proost S."/>
            <person name="Cook D.R."/>
            <person name="Meyers B.C."/>
            <person name="Spannagl M."/>
            <person name="Cheung F."/>
            <person name="De Mita S."/>
            <person name="Krishnakumar V."/>
            <person name="Gundlach H."/>
            <person name="Zhou S."/>
            <person name="Mudge J."/>
            <person name="Bharti A.K."/>
            <person name="Murray J.D."/>
            <person name="Naoumkina M.A."/>
            <person name="Rosen B."/>
            <person name="Silverstein K.A."/>
            <person name="Tang H."/>
            <person name="Rombauts S."/>
            <person name="Zhao P.X."/>
            <person name="Zhou P."/>
            <person name="Barbe V."/>
            <person name="Bardou P."/>
            <person name="Bechner M."/>
            <person name="Bellec A."/>
            <person name="Berger A."/>
            <person name="Berges H."/>
            <person name="Bidwell S."/>
            <person name="Bisseling T."/>
            <person name="Choisne N."/>
            <person name="Couloux A."/>
            <person name="Denny R."/>
            <person name="Deshpande S."/>
            <person name="Dai X."/>
            <person name="Doyle J.J."/>
            <person name="Dudez A.M."/>
            <person name="Farmer A.D."/>
            <person name="Fouteau S."/>
            <person name="Franken C."/>
            <person name="Gibelin C."/>
            <person name="Gish J."/>
            <person name="Goldstein S."/>
            <person name="Gonzalez A.J."/>
            <person name="Green P.J."/>
            <person name="Hallab A."/>
            <person name="Hartog M."/>
            <person name="Hua A."/>
            <person name="Humphray S.J."/>
            <person name="Jeong D.H."/>
            <person name="Jing Y."/>
            <person name="Jocker A."/>
            <person name="Kenton S.M."/>
            <person name="Kim D.J."/>
            <person name="Klee K."/>
            <person name="Lai H."/>
            <person name="Lang C."/>
            <person name="Lin S."/>
            <person name="Macmil S.L."/>
            <person name="Magdelenat G."/>
            <person name="Matthews L."/>
            <person name="McCorrison J."/>
            <person name="Monaghan E.L."/>
            <person name="Mun J.H."/>
            <person name="Najar F.Z."/>
            <person name="Nicholson C."/>
            <person name="Noirot C."/>
            <person name="O'Bleness M."/>
            <person name="Paule C.R."/>
            <person name="Poulain J."/>
            <person name="Prion F."/>
            <person name="Qin B."/>
            <person name="Qu C."/>
            <person name="Retzel E.F."/>
            <person name="Riddle C."/>
            <person name="Sallet E."/>
            <person name="Samain S."/>
            <person name="Samson N."/>
            <person name="Sanders I."/>
            <person name="Saurat O."/>
            <person name="Scarpelli C."/>
            <person name="Schiex T."/>
            <person name="Segurens B."/>
            <person name="Severin A.J."/>
            <person name="Sherrier D.J."/>
            <person name="Shi R."/>
            <person name="Sims S."/>
            <person name="Singer S.R."/>
            <person name="Sinharoy S."/>
            <person name="Sterck L."/>
            <person name="Viollet A."/>
            <person name="Wang B.B."/>
            <person name="Wang K."/>
            <person name="Wang M."/>
            <person name="Wang X."/>
            <person name="Warfsmann J."/>
            <person name="Weissenbach J."/>
            <person name="White D.D."/>
            <person name="White J.D."/>
            <person name="Wiley G.B."/>
            <person name="Wincker P."/>
            <person name="Xing Y."/>
            <person name="Yang L."/>
            <person name="Yao Z."/>
            <person name="Ying F."/>
            <person name="Zhai J."/>
            <person name="Zhou L."/>
            <person name="Zuber A."/>
            <person name="Denarie J."/>
            <person name="Dixon R.A."/>
            <person name="May G.D."/>
            <person name="Schwartz D.C."/>
            <person name="Rogers J."/>
            <person name="Quetier F."/>
            <person name="Town C.D."/>
            <person name="Roe B.A."/>
        </authorList>
    </citation>
    <scope>NUCLEOTIDE SEQUENCE [LARGE SCALE GENOMIC DNA]</scope>
    <source>
        <strain evidence="1">A17</strain>
        <strain evidence="2 3">cv. Jemalong A17</strain>
    </source>
</reference>
<keyword evidence="3" id="KW-1185">Reference proteome</keyword>
<evidence type="ECO:0000313" key="1">
    <source>
        <dbReference type="EMBL" id="KEH37016.1"/>
    </source>
</evidence>
<sequence length="66" mass="7513">MNKQDDGPIHQFCYLASQRSHHYLPSPSLKIFLFLVLYVAIEKSGFRAEANEIAVILLPSTSIVFF</sequence>
<dbReference type="HOGENOM" id="CLU_2834934_0_0_1"/>
<accession>A0A072V5V5</accession>
<gene>
    <name evidence="1" type="ordered locus">MTR_2g029093</name>
</gene>
<reference evidence="2" key="3">
    <citation type="submission" date="2015-04" db="UniProtKB">
        <authorList>
            <consortium name="EnsemblPlants"/>
        </authorList>
    </citation>
    <scope>IDENTIFICATION</scope>
    <source>
        <strain evidence="2">cv. Jemalong A17</strain>
    </source>
</reference>
<name>A0A072V5V5_MEDTR</name>
<evidence type="ECO:0000313" key="2">
    <source>
        <dbReference type="EnsemblPlants" id="KEH37016"/>
    </source>
</evidence>
<protein>
    <submittedName>
        <fullName evidence="1 2">Uncharacterized protein</fullName>
    </submittedName>
</protein>
<dbReference type="EnsemblPlants" id="KEH37016">
    <property type="protein sequence ID" value="KEH37016"/>
    <property type="gene ID" value="MTR_2g029093"/>
</dbReference>
<proteinExistence type="predicted"/>
<dbReference type="Proteomes" id="UP000002051">
    <property type="component" value="Chromosome 2"/>
</dbReference>
<dbReference type="EMBL" id="CM001218">
    <property type="protein sequence ID" value="KEH37016.1"/>
    <property type="molecule type" value="Genomic_DNA"/>
</dbReference>
<reference evidence="1 3" key="2">
    <citation type="journal article" date="2014" name="BMC Genomics">
        <title>An improved genome release (version Mt4.0) for the model legume Medicago truncatula.</title>
        <authorList>
            <person name="Tang H."/>
            <person name="Krishnakumar V."/>
            <person name="Bidwell S."/>
            <person name="Rosen B."/>
            <person name="Chan A."/>
            <person name="Zhou S."/>
            <person name="Gentzbittel L."/>
            <person name="Childs K.L."/>
            <person name="Yandell M."/>
            <person name="Gundlach H."/>
            <person name="Mayer K.F."/>
            <person name="Schwartz D.C."/>
            <person name="Town C.D."/>
        </authorList>
    </citation>
    <scope>GENOME REANNOTATION</scope>
    <source>
        <strain evidence="1">A17</strain>
        <strain evidence="2 3">cv. Jemalong A17</strain>
    </source>
</reference>
<organism evidence="1 3">
    <name type="scientific">Medicago truncatula</name>
    <name type="common">Barrel medic</name>
    <name type="synonym">Medicago tribuloides</name>
    <dbReference type="NCBI Taxonomy" id="3880"/>
    <lineage>
        <taxon>Eukaryota</taxon>
        <taxon>Viridiplantae</taxon>
        <taxon>Streptophyta</taxon>
        <taxon>Embryophyta</taxon>
        <taxon>Tracheophyta</taxon>
        <taxon>Spermatophyta</taxon>
        <taxon>Magnoliopsida</taxon>
        <taxon>eudicotyledons</taxon>
        <taxon>Gunneridae</taxon>
        <taxon>Pentapetalae</taxon>
        <taxon>rosids</taxon>
        <taxon>fabids</taxon>
        <taxon>Fabales</taxon>
        <taxon>Fabaceae</taxon>
        <taxon>Papilionoideae</taxon>
        <taxon>50 kb inversion clade</taxon>
        <taxon>NPAAA clade</taxon>
        <taxon>Hologalegina</taxon>
        <taxon>IRL clade</taxon>
        <taxon>Trifolieae</taxon>
        <taxon>Medicago</taxon>
    </lineage>
</organism>
<dbReference type="AlphaFoldDB" id="A0A072V5V5"/>